<proteinExistence type="predicted"/>
<gene>
    <name evidence="1" type="ORF">PINE0816_LOCUS109</name>
</gene>
<dbReference type="EMBL" id="HBEL01000230">
    <property type="protein sequence ID" value="CAD8404009.1"/>
    <property type="molecule type" value="Transcribed_RNA"/>
</dbReference>
<dbReference type="InterPro" id="IPR013078">
    <property type="entry name" value="His_Pase_superF_clade-1"/>
</dbReference>
<name>A0A7S0G969_9STRA</name>
<reference evidence="1" key="1">
    <citation type="submission" date="2021-01" db="EMBL/GenBank/DDBJ databases">
        <authorList>
            <person name="Corre E."/>
            <person name="Pelletier E."/>
            <person name="Niang G."/>
            <person name="Scheremetjew M."/>
            <person name="Finn R."/>
            <person name="Kale V."/>
            <person name="Holt S."/>
            <person name="Cochrane G."/>
            <person name="Meng A."/>
            <person name="Brown T."/>
            <person name="Cohen L."/>
        </authorList>
    </citation>
    <scope>NUCLEOTIDE SEQUENCE</scope>
    <source>
        <strain evidence="1">CCAP1064/1</strain>
    </source>
</reference>
<dbReference type="InterPro" id="IPR029033">
    <property type="entry name" value="His_PPase_superfam"/>
</dbReference>
<sequence>MDAPLTDKGRNEAAAVRVKARNFQNPPELVVTSPLCRAVQTAIIAFSDHLPQNINDDNRKGNSKKKNNATIPFVAHDLAREDHGVHICDKRRPRSQQGAEFPQVDFTMVKSEEDDLFRNDQRESADEVCERIYQFLEWLRDRSEENIAVTTHSGWLMSLFNGVLECDESLKVWFGTGEMRSVKLVFQTLN</sequence>
<accession>A0A7S0G969</accession>
<protein>
    <submittedName>
        <fullName evidence="1">Uncharacterized protein</fullName>
    </submittedName>
</protein>
<dbReference type="Gene3D" id="3.40.50.1240">
    <property type="entry name" value="Phosphoglycerate mutase-like"/>
    <property type="match status" value="1"/>
</dbReference>
<dbReference type="Pfam" id="PF00300">
    <property type="entry name" value="His_Phos_1"/>
    <property type="match status" value="2"/>
</dbReference>
<dbReference type="PANTHER" id="PTHR48100">
    <property type="entry name" value="BROAD-SPECIFICITY PHOSPHATASE YOR283W-RELATED"/>
    <property type="match status" value="1"/>
</dbReference>
<dbReference type="CDD" id="cd07067">
    <property type="entry name" value="HP_PGM_like"/>
    <property type="match status" value="1"/>
</dbReference>
<organism evidence="1">
    <name type="scientific">Proboscia inermis</name>
    <dbReference type="NCBI Taxonomy" id="420281"/>
    <lineage>
        <taxon>Eukaryota</taxon>
        <taxon>Sar</taxon>
        <taxon>Stramenopiles</taxon>
        <taxon>Ochrophyta</taxon>
        <taxon>Bacillariophyta</taxon>
        <taxon>Coscinodiscophyceae</taxon>
        <taxon>Rhizosoleniophycidae</taxon>
        <taxon>Rhizosoleniales</taxon>
        <taxon>Rhizosoleniaceae</taxon>
        <taxon>Proboscia</taxon>
    </lineage>
</organism>
<dbReference type="AlphaFoldDB" id="A0A7S0G969"/>
<dbReference type="PANTHER" id="PTHR48100:SF1">
    <property type="entry name" value="HISTIDINE PHOSPHATASE FAMILY PROTEIN-RELATED"/>
    <property type="match status" value="1"/>
</dbReference>
<dbReference type="GO" id="GO:0005737">
    <property type="term" value="C:cytoplasm"/>
    <property type="evidence" value="ECO:0007669"/>
    <property type="project" value="TreeGrafter"/>
</dbReference>
<dbReference type="InterPro" id="IPR050275">
    <property type="entry name" value="PGM_Phosphatase"/>
</dbReference>
<dbReference type="SUPFAM" id="SSF53254">
    <property type="entry name" value="Phosphoglycerate mutase-like"/>
    <property type="match status" value="1"/>
</dbReference>
<dbReference type="GO" id="GO:0016791">
    <property type="term" value="F:phosphatase activity"/>
    <property type="evidence" value="ECO:0007669"/>
    <property type="project" value="TreeGrafter"/>
</dbReference>
<evidence type="ECO:0000313" key="1">
    <source>
        <dbReference type="EMBL" id="CAD8404009.1"/>
    </source>
</evidence>